<dbReference type="STRING" id="1141098.A0A1Y2DQ70"/>
<dbReference type="PANTHER" id="PTHR48249:SF3">
    <property type="entry name" value="MEDIATOR OF RNA POLYMERASE II TRANSCRIPTION SUBUNIT 13"/>
    <property type="match status" value="1"/>
</dbReference>
<feature type="region of interest" description="Disordered" evidence="12">
    <location>
        <begin position="757"/>
        <end position="815"/>
    </location>
</feature>
<feature type="compositionally biased region" description="Polar residues" evidence="12">
    <location>
        <begin position="1350"/>
        <end position="1377"/>
    </location>
</feature>
<evidence type="ECO:0000256" key="4">
    <source>
        <dbReference type="ARBA" id="ARBA00022491"/>
    </source>
</evidence>
<dbReference type="InParanoid" id="A0A1Y2DQ70"/>
<dbReference type="Pfam" id="PF18296">
    <property type="entry name" value="MID_MedPIWI"/>
    <property type="match status" value="1"/>
</dbReference>
<dbReference type="InterPro" id="IPR021643">
    <property type="entry name" value="Mediator_Med13_N"/>
</dbReference>
<protein>
    <recommendedName>
        <fullName evidence="3 11">Mediator of RNA polymerase II transcription subunit 13</fullName>
    </recommendedName>
    <alternativeName>
        <fullName evidence="10 11">Mediator complex subunit 13</fullName>
    </alternativeName>
</protein>
<keyword evidence="7 11" id="KW-0804">Transcription</keyword>
<organism evidence="16 17">
    <name type="scientific">Pseudomassariella vexata</name>
    <dbReference type="NCBI Taxonomy" id="1141098"/>
    <lineage>
        <taxon>Eukaryota</taxon>
        <taxon>Fungi</taxon>
        <taxon>Dikarya</taxon>
        <taxon>Ascomycota</taxon>
        <taxon>Pezizomycotina</taxon>
        <taxon>Sordariomycetes</taxon>
        <taxon>Xylariomycetidae</taxon>
        <taxon>Amphisphaeriales</taxon>
        <taxon>Pseudomassariaceae</taxon>
        <taxon>Pseudomassariella</taxon>
    </lineage>
</organism>
<feature type="region of interest" description="Disordered" evidence="12">
    <location>
        <begin position="339"/>
        <end position="362"/>
    </location>
</feature>
<dbReference type="RefSeq" id="XP_040713434.1">
    <property type="nucleotide sequence ID" value="XM_040857304.1"/>
</dbReference>
<evidence type="ECO:0000313" key="16">
    <source>
        <dbReference type="EMBL" id="ORY61357.1"/>
    </source>
</evidence>
<gene>
    <name evidence="16" type="ORF">BCR38DRAFT_373135</name>
</gene>
<feature type="region of interest" description="Disordered" evidence="12">
    <location>
        <begin position="620"/>
        <end position="654"/>
    </location>
</feature>
<feature type="compositionally biased region" description="Basic and acidic residues" evidence="12">
    <location>
        <begin position="415"/>
        <end position="429"/>
    </location>
</feature>
<dbReference type="OrthoDB" id="103819at2759"/>
<sequence>MDAAEYQTNALVVNNISFIGYAFYEPVSPPATFFGPGALELESALKNDGCLAYVDGTRRGLWCFRVWRKDGAPGTQPETSGFAKSVQKSGYTLSLAEEGAYEPAALAKTRGFGPNAANTPSSSSSSGSAILDLNFRNPSSATAPSTQPTLGLSVEQEPKLGTSNDAANSAPTSIRDTHGHFISAVLSALSTAFCAKTGATPMNPRTMLLPKVMEDEGSANAPILASLRAYLTTTGVLVAEISLSTVEGLDTLSDYATLPSIGITVLAAPLGVFATCQIPADSERSSVESAVGQSPDTQTLRLRSERDERSHPWRSICTKLLEARNGSCPVSGSQKWLNLQQIRRKPTEPKFDGKRTPLPHASPNISWPSSLCFCKALSKLSLKGGAEEPPPSEPHKSYDPLTLAKTWFLGSDKRDEEMAKKRQEREAAAARETALSDGQIQNTAGLSPLALQRLGNTGPPAGAMYPTPPDGVQIPVGVTPSMDGTVSSPGNNPSAMAMVDIDTVITIPGDTYHDGWENTGVKRERATGSFESENLFGDLGPDMFGDNDITDADFNFFDEQPDGMELTLDLQDMTGADTNLNLHPNLDAPAATELKVESPQPPPHIVPLSPVFAKPELKHARSSLTEDARRPVETQPDQHQQSSGTKRQASPFNPDTVFKRIRASLDNRKAFQQNSQIQISQPGSIFDKVDFGPSLSVVNSKYQGNGRFDVSFSQGPGPSTFNAPPTTEYLRRHNRGRKGLKEPPANISEIFVRMVNGQGSTSQHPSPTKLDDPPSDADEISLVSDLDDSSYESDEPLSPAKPTSVRRRRGDDDGESLATSFKELECLDAASPQLSLDLPRFSKSEVELSLAKYFADPEPPSFEVSLADQDFVMAAQILMEQASTSTLHLTNEAHRSLQTQLDRRRDLLSITNQSVQDLKSMLPTCFGEPVDSQFRPFMEIQDIPLLGQPTRMQPRPPGVDQLKPNNLFQIPSPHFELRRYESKLSVLPSAISFWESLGLGPSNGNKDINAICIYPDFAGLKDDVDCFLDRMQSIYESLKLGSFSRLTESVKIPGGLLPYQVDNPSETLQSIPSILGSAQLAGLSKLSDELFQLTAKETNFVVFFLYPADTPGAVVESCYSFHQLFERYKKLVAASRRPAENEMALQLVPIDFIASASSLATPSPVDFIRLAIETYDRCTFFGGPVPSPAIVLEKPLPRMIDFKLSASPSASLLHENTCLHIAYAQSIDERWVTAAWTDNRGSKQMTASYCLGRKGKSIATPLADVAHEIWQTTRDLISVWKVHWRIIITKCGVMEQSEIELWSILAQSDPKSITLTLLTVDTDPSLQLIPPAVKVPYNALGALYTTPVSTPQASMVSPEQSGNPPTPSLRDTATSAPTPGGGDSAVAPESDADATLVDVTDQTWGAVLSHRLNNSNSLTELNPAIASGYLVKRSGTRVEDPPVVMEVNIVHSEGNPRAYETLLREMLTYFRGLGTLARARGMVEKEVDVRPWHIAAAEKGVRALYLLM</sequence>
<feature type="region of interest" description="Disordered" evidence="12">
    <location>
        <begin position="415"/>
        <end position="441"/>
    </location>
</feature>
<keyword evidence="6 11" id="KW-0010">Activator</keyword>
<feature type="compositionally biased region" description="Basic and acidic residues" evidence="12">
    <location>
        <begin position="345"/>
        <end position="355"/>
    </location>
</feature>
<feature type="domain" description="Mediator complex subunit Med13 C-terminal" evidence="13">
    <location>
        <begin position="1187"/>
        <end position="1497"/>
    </location>
</feature>
<accession>A0A1Y2DQ70</accession>
<feature type="compositionally biased region" description="Polar residues" evidence="12">
    <location>
        <begin position="635"/>
        <end position="653"/>
    </location>
</feature>
<reference evidence="16 17" key="1">
    <citation type="submission" date="2016-07" db="EMBL/GenBank/DDBJ databases">
        <title>Pervasive Adenine N6-methylation of Active Genes in Fungi.</title>
        <authorList>
            <consortium name="DOE Joint Genome Institute"/>
            <person name="Mondo S.J."/>
            <person name="Dannebaum R.O."/>
            <person name="Kuo R.C."/>
            <person name="Labutti K."/>
            <person name="Haridas S."/>
            <person name="Kuo A."/>
            <person name="Salamov A."/>
            <person name="Ahrendt S.R."/>
            <person name="Lipzen A."/>
            <person name="Sullivan W."/>
            <person name="Andreopoulos W.B."/>
            <person name="Clum A."/>
            <person name="Lindquist E."/>
            <person name="Daum C."/>
            <person name="Ramamoorthy G.K."/>
            <person name="Gryganskyi A."/>
            <person name="Culley D."/>
            <person name="Magnuson J.K."/>
            <person name="James T.Y."/>
            <person name="O'Malley M.A."/>
            <person name="Stajich J.E."/>
            <person name="Spatafora J.W."/>
            <person name="Visel A."/>
            <person name="Grigoriev I.V."/>
        </authorList>
    </citation>
    <scope>NUCLEOTIDE SEQUENCE [LARGE SCALE GENOMIC DNA]</scope>
    <source>
        <strain evidence="16 17">CBS 129021</strain>
    </source>
</reference>
<feature type="compositionally biased region" description="Acidic residues" evidence="12">
    <location>
        <begin position="773"/>
        <end position="795"/>
    </location>
</feature>
<evidence type="ECO:0000256" key="10">
    <source>
        <dbReference type="ARBA" id="ARBA00032008"/>
    </source>
</evidence>
<feature type="compositionally biased region" description="Polar residues" evidence="12">
    <location>
        <begin position="757"/>
        <end position="766"/>
    </location>
</feature>
<dbReference type="InterPro" id="IPR041285">
    <property type="entry name" value="MID_MedPIWI"/>
</dbReference>
<dbReference type="PANTHER" id="PTHR48249">
    <property type="entry name" value="MEDIATOR OF RNA POLYMERASE II TRANSCRIPTION SUBUNIT 13"/>
    <property type="match status" value="1"/>
</dbReference>
<dbReference type="GO" id="GO:0016592">
    <property type="term" value="C:mediator complex"/>
    <property type="evidence" value="ECO:0007669"/>
    <property type="project" value="InterPro"/>
</dbReference>
<feature type="region of interest" description="Disordered" evidence="12">
    <location>
        <begin position="284"/>
        <end position="307"/>
    </location>
</feature>
<dbReference type="InterPro" id="IPR009401">
    <property type="entry name" value="Med13_C"/>
</dbReference>
<evidence type="ECO:0000256" key="1">
    <source>
        <dbReference type="ARBA" id="ARBA00004123"/>
    </source>
</evidence>
<evidence type="ECO:0000259" key="14">
    <source>
        <dbReference type="Pfam" id="PF11597"/>
    </source>
</evidence>
<dbReference type="Pfam" id="PF11597">
    <property type="entry name" value="Med13_N"/>
    <property type="match status" value="1"/>
</dbReference>
<feature type="compositionally biased region" description="Polar residues" evidence="12">
    <location>
        <begin position="287"/>
        <end position="301"/>
    </location>
</feature>
<comment type="subcellular location">
    <subcellularLocation>
        <location evidence="1 11">Nucleus</location>
    </subcellularLocation>
</comment>
<evidence type="ECO:0000256" key="6">
    <source>
        <dbReference type="ARBA" id="ARBA00023159"/>
    </source>
</evidence>
<comment type="subunit">
    <text evidence="11">Component of the SRB8-11 complex, which itself associates with the Mediator complex.</text>
</comment>
<dbReference type="GO" id="GO:0003713">
    <property type="term" value="F:transcription coactivator activity"/>
    <property type="evidence" value="ECO:0007669"/>
    <property type="project" value="TreeGrafter"/>
</dbReference>
<keyword evidence="17" id="KW-1185">Reference proteome</keyword>
<comment type="function">
    <text evidence="9 11">Component of the SRB8-11 complex. The SRB8-11 complex is a regulatory module of the Mediator complex which is itself involved in regulation of basal and activated RNA polymerase II-dependent transcription. The SRB8-11 complex may be involved in the transcriptional repression of a subset of genes regulated by Mediator. It may inhibit the association of the Mediator complex with RNA polymerase II to form the holoenzyme complex.</text>
</comment>
<evidence type="ECO:0000256" key="2">
    <source>
        <dbReference type="ARBA" id="ARBA00009354"/>
    </source>
</evidence>
<feature type="domain" description="MID" evidence="15">
    <location>
        <begin position="1006"/>
        <end position="1178"/>
    </location>
</feature>
<keyword evidence="5 11" id="KW-0805">Transcription regulation</keyword>
<evidence type="ECO:0000256" key="7">
    <source>
        <dbReference type="ARBA" id="ARBA00023163"/>
    </source>
</evidence>
<feature type="compositionally biased region" description="Basic and acidic residues" evidence="12">
    <location>
        <begin position="620"/>
        <end position="632"/>
    </location>
</feature>
<feature type="domain" description="Mediator complex subunit Med13 N-terminal" evidence="14">
    <location>
        <begin position="7"/>
        <end position="374"/>
    </location>
</feature>
<dbReference type="EMBL" id="MCFJ01000010">
    <property type="protein sequence ID" value="ORY61357.1"/>
    <property type="molecule type" value="Genomic_DNA"/>
</dbReference>
<evidence type="ECO:0000256" key="8">
    <source>
        <dbReference type="ARBA" id="ARBA00023242"/>
    </source>
</evidence>
<name>A0A1Y2DQ70_9PEZI</name>
<dbReference type="GeneID" id="63773516"/>
<evidence type="ECO:0000256" key="9">
    <source>
        <dbReference type="ARBA" id="ARBA00025661"/>
    </source>
</evidence>
<evidence type="ECO:0000256" key="3">
    <source>
        <dbReference type="ARBA" id="ARBA00019618"/>
    </source>
</evidence>
<dbReference type="GO" id="GO:0045944">
    <property type="term" value="P:positive regulation of transcription by RNA polymerase II"/>
    <property type="evidence" value="ECO:0007669"/>
    <property type="project" value="TreeGrafter"/>
</dbReference>
<comment type="caution">
    <text evidence="16">The sequence shown here is derived from an EMBL/GenBank/DDBJ whole genome shotgun (WGS) entry which is preliminary data.</text>
</comment>
<keyword evidence="4 11" id="KW-0678">Repressor</keyword>
<dbReference type="Pfam" id="PF06333">
    <property type="entry name" value="Med13_C"/>
    <property type="match status" value="1"/>
</dbReference>
<dbReference type="Proteomes" id="UP000193689">
    <property type="component" value="Unassembled WGS sequence"/>
</dbReference>
<comment type="similarity">
    <text evidence="2 11">Belongs to the Mediator complex subunit 13 family.</text>
</comment>
<proteinExistence type="inferred from homology"/>
<evidence type="ECO:0000313" key="17">
    <source>
        <dbReference type="Proteomes" id="UP000193689"/>
    </source>
</evidence>
<feature type="region of interest" description="Disordered" evidence="12">
    <location>
        <begin position="1350"/>
        <end position="1389"/>
    </location>
</feature>
<dbReference type="InterPro" id="IPR051139">
    <property type="entry name" value="Mediator_complx_sub13"/>
</dbReference>
<evidence type="ECO:0000256" key="5">
    <source>
        <dbReference type="ARBA" id="ARBA00023015"/>
    </source>
</evidence>
<evidence type="ECO:0000259" key="15">
    <source>
        <dbReference type="Pfam" id="PF18296"/>
    </source>
</evidence>
<evidence type="ECO:0000259" key="13">
    <source>
        <dbReference type="Pfam" id="PF06333"/>
    </source>
</evidence>
<keyword evidence="8 11" id="KW-0539">Nucleus</keyword>
<evidence type="ECO:0000256" key="12">
    <source>
        <dbReference type="SAM" id="MobiDB-lite"/>
    </source>
</evidence>
<evidence type="ECO:0000256" key="11">
    <source>
        <dbReference type="RuleBase" id="RU364134"/>
    </source>
</evidence>